<comment type="caution">
    <text evidence="2">The sequence shown here is derived from an EMBL/GenBank/DDBJ whole genome shotgun (WGS) entry which is preliminary data.</text>
</comment>
<reference evidence="2" key="1">
    <citation type="journal article" date="2014" name="Int. J. Syst. Evol. Microbiol.">
        <title>Complete genome sequence of Corynebacterium casei LMG S-19264T (=DSM 44701T), isolated from a smear-ripened cheese.</title>
        <authorList>
            <consortium name="US DOE Joint Genome Institute (JGI-PGF)"/>
            <person name="Walter F."/>
            <person name="Albersmeier A."/>
            <person name="Kalinowski J."/>
            <person name="Ruckert C."/>
        </authorList>
    </citation>
    <scope>NUCLEOTIDE SEQUENCE</scope>
    <source>
        <strain evidence="2">JCM 4784</strain>
    </source>
</reference>
<evidence type="ECO:0000313" key="2">
    <source>
        <dbReference type="EMBL" id="GHE40249.1"/>
    </source>
</evidence>
<reference evidence="2" key="2">
    <citation type="submission" date="2020-09" db="EMBL/GenBank/DDBJ databases">
        <authorList>
            <person name="Sun Q."/>
            <person name="Ohkuma M."/>
        </authorList>
    </citation>
    <scope>NUCLEOTIDE SEQUENCE</scope>
    <source>
        <strain evidence="2">JCM 4784</strain>
    </source>
</reference>
<dbReference type="EMBL" id="BNBT01000006">
    <property type="protein sequence ID" value="GHE40249.1"/>
    <property type="molecule type" value="Genomic_DNA"/>
</dbReference>
<organism evidence="2 3">
    <name type="scientific">Streptomyces longispororuber</name>
    <dbReference type="NCBI Taxonomy" id="68230"/>
    <lineage>
        <taxon>Bacteria</taxon>
        <taxon>Bacillati</taxon>
        <taxon>Actinomycetota</taxon>
        <taxon>Actinomycetes</taxon>
        <taxon>Kitasatosporales</taxon>
        <taxon>Streptomycetaceae</taxon>
        <taxon>Streptomyces</taxon>
    </lineage>
</organism>
<proteinExistence type="predicted"/>
<evidence type="ECO:0000313" key="3">
    <source>
        <dbReference type="Proteomes" id="UP000608024"/>
    </source>
</evidence>
<name>A0A918Z8I0_9ACTN</name>
<sequence length="95" mass="9557">MGGWEEERDDGGSALRVGVGLAKAGAVRVGGWEEERDGGGPALASGLSGRSRGVAGGWVGEATRRRRASAGVGARLARAGVARVGGREGKRNDGE</sequence>
<keyword evidence="3" id="KW-1185">Reference proteome</keyword>
<dbReference type="AlphaFoldDB" id="A0A918Z8I0"/>
<feature type="region of interest" description="Disordered" evidence="1">
    <location>
        <begin position="29"/>
        <end position="54"/>
    </location>
</feature>
<evidence type="ECO:0000256" key="1">
    <source>
        <dbReference type="SAM" id="MobiDB-lite"/>
    </source>
</evidence>
<accession>A0A918Z8I0</accession>
<dbReference type="Proteomes" id="UP000608024">
    <property type="component" value="Unassembled WGS sequence"/>
</dbReference>
<protein>
    <submittedName>
        <fullName evidence="2">Uncharacterized protein</fullName>
    </submittedName>
</protein>
<gene>
    <name evidence="2" type="ORF">GCM10018785_07400</name>
</gene>